<comment type="caution">
    <text evidence="8">The sequence shown here is derived from an EMBL/GenBank/DDBJ whole genome shotgun (WGS) entry which is preliminary data.</text>
</comment>
<feature type="transmembrane region" description="Helical" evidence="7">
    <location>
        <begin position="12"/>
        <end position="40"/>
    </location>
</feature>
<evidence type="ECO:0000256" key="6">
    <source>
        <dbReference type="SAM" id="Coils"/>
    </source>
</evidence>
<comment type="subcellular location">
    <subcellularLocation>
        <location evidence="1">Cell membrane</location>
        <topology evidence="1">Multi-pass membrane protein</topology>
    </subcellularLocation>
</comment>
<dbReference type="RefSeq" id="WP_068531447.1">
    <property type="nucleotide sequence ID" value="NZ_LVJH01000010.1"/>
</dbReference>
<keyword evidence="9" id="KW-1185">Reference proteome</keyword>
<evidence type="ECO:0000256" key="1">
    <source>
        <dbReference type="ARBA" id="ARBA00004651"/>
    </source>
</evidence>
<accession>A0A168LRE5</accession>
<feature type="transmembrane region" description="Helical" evidence="7">
    <location>
        <begin position="60"/>
        <end position="91"/>
    </location>
</feature>
<feature type="transmembrane region" description="Helical" evidence="7">
    <location>
        <begin position="122"/>
        <end position="141"/>
    </location>
</feature>
<dbReference type="Proteomes" id="UP000076967">
    <property type="component" value="Unassembled WGS sequence"/>
</dbReference>
<keyword evidence="5 7" id="KW-0472">Membrane</keyword>
<evidence type="ECO:0000256" key="3">
    <source>
        <dbReference type="ARBA" id="ARBA00022692"/>
    </source>
</evidence>
<evidence type="ECO:0000313" key="8">
    <source>
        <dbReference type="EMBL" id="OAB43749.1"/>
    </source>
</evidence>
<evidence type="ECO:0000256" key="5">
    <source>
        <dbReference type="ARBA" id="ARBA00023136"/>
    </source>
</evidence>
<dbReference type="AlphaFoldDB" id="A0A168LRE5"/>
<proteinExistence type="predicted"/>
<keyword evidence="3 7" id="KW-0812">Transmembrane</keyword>
<evidence type="ECO:0000256" key="7">
    <source>
        <dbReference type="SAM" id="Phobius"/>
    </source>
</evidence>
<keyword evidence="2" id="KW-1003">Cell membrane</keyword>
<dbReference type="PANTHER" id="PTHR30509">
    <property type="entry name" value="P-HYDROXYBENZOIC ACID EFFLUX PUMP SUBUNIT-RELATED"/>
    <property type="match status" value="1"/>
</dbReference>
<reference evidence="8 9" key="1">
    <citation type="submission" date="2016-03" db="EMBL/GenBank/DDBJ databases">
        <title>Draft genome sequence of Paenibacillus glacialis DSM 22343.</title>
        <authorList>
            <person name="Shin S.-K."/>
            <person name="Yi H."/>
        </authorList>
    </citation>
    <scope>NUCLEOTIDE SEQUENCE [LARGE SCALE GENOMIC DNA]</scope>
    <source>
        <strain evidence="8 9">DSM 22343</strain>
    </source>
</reference>
<dbReference type="EMBL" id="LVJH01000010">
    <property type="protein sequence ID" value="OAB43749.1"/>
    <property type="molecule type" value="Genomic_DNA"/>
</dbReference>
<evidence type="ECO:0000313" key="9">
    <source>
        <dbReference type="Proteomes" id="UP000076967"/>
    </source>
</evidence>
<dbReference type="GO" id="GO:0005886">
    <property type="term" value="C:plasma membrane"/>
    <property type="evidence" value="ECO:0007669"/>
    <property type="project" value="UniProtKB-SubCell"/>
</dbReference>
<protein>
    <submittedName>
        <fullName evidence="8">Uncharacterized protein</fullName>
    </submittedName>
</protein>
<keyword evidence="6" id="KW-0175">Coiled coil</keyword>
<dbReference type="PANTHER" id="PTHR30509:SF27">
    <property type="entry name" value="UPF0421 PROTEIN YGAE"/>
    <property type="match status" value="1"/>
</dbReference>
<evidence type="ECO:0000256" key="4">
    <source>
        <dbReference type="ARBA" id="ARBA00022989"/>
    </source>
</evidence>
<sequence length="362" mass="41724">MTFGARMLKTGIAVTLALYLSSWLNLAPSVIAAVAAIFAMQPSIYRSWRYFLDQIQTNTLGAVIAMLAGYFFSSEPIAVGLVCILVIMICLKLNMGDTIGLTLVTVISVMEASGQWDFALNRFSLSIIGIVSAFLINILVIPPKPKQQLYGQIHGIFDQMSLLLRTSITDEMKENIFRDEKNKLEGDIRALSDKYVLFEEEHKKMKRNSFNESRHLVVYKQMLHALEKGREVLETIEDHYFQSERISNTDQDFIVEIEMLTKFHEHILLKFDHKLKPNTTEALLMEESSDEFIKGTLKCYIEQEGKASYRLAIVAASMYDYGLQLNRLNRLVDNNHRYDEDKDEAKSNSVRWWKKLNKLWKR</sequence>
<evidence type="ECO:0000256" key="2">
    <source>
        <dbReference type="ARBA" id="ARBA00022475"/>
    </source>
</evidence>
<keyword evidence="4 7" id="KW-1133">Transmembrane helix</keyword>
<gene>
    <name evidence="8" type="ORF">PGLA_08180</name>
</gene>
<dbReference type="STRING" id="494026.PGLA_08180"/>
<feature type="coiled-coil region" evidence="6">
    <location>
        <begin position="181"/>
        <end position="208"/>
    </location>
</feature>
<organism evidence="8 9">
    <name type="scientific">Paenibacillus glacialis</name>
    <dbReference type="NCBI Taxonomy" id="494026"/>
    <lineage>
        <taxon>Bacteria</taxon>
        <taxon>Bacillati</taxon>
        <taxon>Bacillota</taxon>
        <taxon>Bacilli</taxon>
        <taxon>Bacillales</taxon>
        <taxon>Paenibacillaceae</taxon>
        <taxon>Paenibacillus</taxon>
    </lineage>
</organism>
<dbReference type="InterPro" id="IPR010343">
    <property type="entry name" value="ArAE_1"/>
</dbReference>
<name>A0A168LRE5_9BACL</name>
<dbReference type="OrthoDB" id="1653617at2"/>
<dbReference type="Pfam" id="PF06081">
    <property type="entry name" value="ArAE_1"/>
    <property type="match status" value="1"/>
</dbReference>